<dbReference type="Proteomes" id="UP001433268">
    <property type="component" value="Unassembled WGS sequence"/>
</dbReference>
<evidence type="ECO:0000256" key="2">
    <source>
        <dbReference type="ARBA" id="ARBA00005262"/>
    </source>
</evidence>
<dbReference type="RefSeq" id="XP_066661033.1">
    <property type="nucleotide sequence ID" value="XM_066818845.1"/>
</dbReference>
<keyword evidence="3" id="KW-1003">Cell membrane</keyword>
<evidence type="ECO:0000256" key="4">
    <source>
        <dbReference type="ARBA" id="ARBA00022692"/>
    </source>
</evidence>
<feature type="transmembrane region" description="Helical" evidence="7">
    <location>
        <begin position="21"/>
        <end position="41"/>
    </location>
</feature>
<dbReference type="GeneID" id="92051905"/>
<comment type="caution">
    <text evidence="8">The sequence shown here is derived from an EMBL/GenBank/DDBJ whole genome shotgun (WGS) entry which is preliminary data.</text>
</comment>
<comment type="subcellular location">
    <subcellularLocation>
        <location evidence="1">Cell membrane</location>
        <topology evidence="1">Multi-pass membrane protein</topology>
    </subcellularLocation>
</comment>
<protein>
    <submittedName>
        <fullName evidence="8">Uncharacterized protein</fullName>
    </submittedName>
</protein>
<evidence type="ECO:0000313" key="8">
    <source>
        <dbReference type="EMBL" id="KAK8062434.1"/>
    </source>
</evidence>
<dbReference type="PANTHER" id="PTHR33567:SF3">
    <property type="entry name" value="CHROMATE ION TRANSPORTER (EUROFUNG)"/>
    <property type="match status" value="1"/>
</dbReference>
<name>A0ABR1UX74_9PEZI</name>
<keyword evidence="9" id="KW-1185">Reference proteome</keyword>
<keyword evidence="5 7" id="KW-1133">Transmembrane helix</keyword>
<evidence type="ECO:0000256" key="3">
    <source>
        <dbReference type="ARBA" id="ARBA00022475"/>
    </source>
</evidence>
<comment type="similarity">
    <text evidence="2">Belongs to the chromate ion transporter (CHR) (TC 2.A.51) family.</text>
</comment>
<dbReference type="InterPro" id="IPR003370">
    <property type="entry name" value="Chromate_transpt"/>
</dbReference>
<evidence type="ECO:0000256" key="5">
    <source>
        <dbReference type="ARBA" id="ARBA00022989"/>
    </source>
</evidence>
<reference evidence="8 9" key="1">
    <citation type="submission" date="2023-01" db="EMBL/GenBank/DDBJ databases">
        <title>Analysis of 21 Apiospora genomes using comparative genomics revels a genus with tremendous synthesis potential of carbohydrate active enzymes and secondary metabolites.</title>
        <authorList>
            <person name="Sorensen T."/>
        </authorList>
    </citation>
    <scope>NUCLEOTIDE SEQUENCE [LARGE SCALE GENOMIC DNA]</scope>
    <source>
        <strain evidence="8 9">CBS 114990</strain>
    </source>
</reference>
<dbReference type="PANTHER" id="PTHR33567">
    <property type="entry name" value="CHROMATE ION TRANSPORTER (EUROFUNG)"/>
    <property type="match status" value="1"/>
</dbReference>
<evidence type="ECO:0000256" key="6">
    <source>
        <dbReference type="ARBA" id="ARBA00023136"/>
    </source>
</evidence>
<gene>
    <name evidence="8" type="ORF">PG997_014531</name>
</gene>
<keyword evidence="4 7" id="KW-0812">Transmembrane</keyword>
<dbReference type="Pfam" id="PF02417">
    <property type="entry name" value="Chromate_transp"/>
    <property type="match status" value="1"/>
</dbReference>
<evidence type="ECO:0000256" key="7">
    <source>
        <dbReference type="SAM" id="Phobius"/>
    </source>
</evidence>
<keyword evidence="6 7" id="KW-0472">Membrane</keyword>
<proteinExistence type="inferred from homology"/>
<accession>A0ABR1UX74</accession>
<organism evidence="8 9">
    <name type="scientific">Apiospora hydei</name>
    <dbReference type="NCBI Taxonomy" id="1337664"/>
    <lineage>
        <taxon>Eukaryota</taxon>
        <taxon>Fungi</taxon>
        <taxon>Dikarya</taxon>
        <taxon>Ascomycota</taxon>
        <taxon>Pezizomycotina</taxon>
        <taxon>Sordariomycetes</taxon>
        <taxon>Xylariomycetidae</taxon>
        <taxon>Amphisphaeriales</taxon>
        <taxon>Apiosporaceae</taxon>
        <taxon>Apiospora</taxon>
    </lineage>
</organism>
<evidence type="ECO:0000313" key="9">
    <source>
        <dbReference type="Proteomes" id="UP001433268"/>
    </source>
</evidence>
<feature type="transmembrane region" description="Helical" evidence="7">
    <location>
        <begin position="53"/>
        <end position="76"/>
    </location>
</feature>
<sequence length="110" mass="11499">MVLRCPSSQTPPFLFHLFANMYLQGTMIFCGGCGAAVIPLPCEYVVAEGAPPFLAGSAAAFLGIFMPGIVLVRGTMGVSGGLRSRRWVKSGVRGLNAGAVGLAYTAVYRI</sequence>
<evidence type="ECO:0000256" key="1">
    <source>
        <dbReference type="ARBA" id="ARBA00004651"/>
    </source>
</evidence>
<dbReference type="EMBL" id="JAQQWN010000010">
    <property type="protein sequence ID" value="KAK8062434.1"/>
    <property type="molecule type" value="Genomic_DNA"/>
</dbReference>